<organism evidence="1 2">
    <name type="scientific">Laceyella putida</name>
    <dbReference type="NCBI Taxonomy" id="110101"/>
    <lineage>
        <taxon>Bacteria</taxon>
        <taxon>Bacillati</taxon>
        <taxon>Bacillota</taxon>
        <taxon>Bacilli</taxon>
        <taxon>Bacillales</taxon>
        <taxon>Thermoactinomycetaceae</taxon>
        <taxon>Laceyella</taxon>
    </lineage>
</organism>
<gene>
    <name evidence="1" type="ORF">ACFQNG_08070</name>
</gene>
<dbReference type="RefSeq" id="WP_379864401.1">
    <property type="nucleotide sequence ID" value="NZ_JBHTBW010000020.1"/>
</dbReference>
<sequence length="75" mass="8062">MNQLANRHILRLLRNVPTSFTRHHPSPVHHVAAAAVVTAIAASTSAISLSTASPTWSQDSHFAKIVSQPAQRGMI</sequence>
<accession>A0ABW2RJB5</accession>
<keyword evidence="2" id="KW-1185">Reference proteome</keyword>
<evidence type="ECO:0000313" key="1">
    <source>
        <dbReference type="EMBL" id="MFC7441109.1"/>
    </source>
</evidence>
<evidence type="ECO:0000313" key="2">
    <source>
        <dbReference type="Proteomes" id="UP001596500"/>
    </source>
</evidence>
<name>A0ABW2RJB5_9BACL</name>
<dbReference type="EMBL" id="JBHTBW010000020">
    <property type="protein sequence ID" value="MFC7441109.1"/>
    <property type="molecule type" value="Genomic_DNA"/>
</dbReference>
<proteinExistence type="predicted"/>
<protein>
    <submittedName>
        <fullName evidence="1">Uncharacterized protein</fullName>
    </submittedName>
</protein>
<comment type="caution">
    <text evidence="1">The sequence shown here is derived from an EMBL/GenBank/DDBJ whole genome shotgun (WGS) entry which is preliminary data.</text>
</comment>
<reference evidence="2" key="1">
    <citation type="journal article" date="2019" name="Int. J. Syst. Evol. Microbiol.">
        <title>The Global Catalogue of Microorganisms (GCM) 10K type strain sequencing project: providing services to taxonomists for standard genome sequencing and annotation.</title>
        <authorList>
            <consortium name="The Broad Institute Genomics Platform"/>
            <consortium name="The Broad Institute Genome Sequencing Center for Infectious Disease"/>
            <person name="Wu L."/>
            <person name="Ma J."/>
        </authorList>
    </citation>
    <scope>NUCLEOTIDE SEQUENCE [LARGE SCALE GENOMIC DNA]</scope>
    <source>
        <strain evidence="2">CGMCC 1.12942</strain>
    </source>
</reference>
<dbReference type="Proteomes" id="UP001596500">
    <property type="component" value="Unassembled WGS sequence"/>
</dbReference>